<keyword evidence="10" id="KW-1185">Reference proteome</keyword>
<dbReference type="AlphaFoldDB" id="A0AAE0YCN0"/>
<comment type="similarity">
    <text evidence="5">Belongs to the DPH7 family.</text>
</comment>
<evidence type="ECO:0000256" key="4">
    <source>
        <dbReference type="ARBA" id="ARBA00022801"/>
    </source>
</evidence>
<evidence type="ECO:0000256" key="5">
    <source>
        <dbReference type="ARBA" id="ARBA00038092"/>
    </source>
</evidence>
<dbReference type="GO" id="GO:0005737">
    <property type="term" value="C:cytoplasm"/>
    <property type="evidence" value="ECO:0007669"/>
    <property type="project" value="TreeGrafter"/>
</dbReference>
<protein>
    <recommendedName>
        <fullName evidence="6">methylated diphthine methylhydrolase</fullName>
        <ecNumber evidence="6">3.1.1.97</ecNumber>
    </recommendedName>
</protein>
<evidence type="ECO:0000256" key="2">
    <source>
        <dbReference type="ARBA" id="ARBA00022574"/>
    </source>
</evidence>
<comment type="caution">
    <text evidence="9">The sequence shown here is derived from an EMBL/GenBank/DDBJ whole genome shotgun (WGS) entry which is preliminary data.</text>
</comment>
<evidence type="ECO:0000256" key="8">
    <source>
        <dbReference type="PROSITE-ProRule" id="PRU00221"/>
    </source>
</evidence>
<feature type="repeat" description="WD" evidence="8">
    <location>
        <begin position="222"/>
        <end position="264"/>
    </location>
</feature>
<gene>
    <name evidence="9" type="ORF">RRG08_005263</name>
</gene>
<evidence type="ECO:0000256" key="7">
    <source>
        <dbReference type="ARBA" id="ARBA00047551"/>
    </source>
</evidence>
<keyword evidence="2 8" id="KW-0853">WD repeat</keyword>
<dbReference type="GO" id="GO:0017183">
    <property type="term" value="P:protein histidyl modification to diphthamide"/>
    <property type="evidence" value="ECO:0007669"/>
    <property type="project" value="TreeGrafter"/>
</dbReference>
<evidence type="ECO:0000313" key="10">
    <source>
        <dbReference type="Proteomes" id="UP001283361"/>
    </source>
</evidence>
<dbReference type="InterPro" id="IPR001680">
    <property type="entry name" value="WD40_rpt"/>
</dbReference>
<evidence type="ECO:0000256" key="6">
    <source>
        <dbReference type="ARBA" id="ARBA00039131"/>
    </source>
</evidence>
<comment type="catalytic activity">
    <reaction evidence="7">
        <text>diphthine methyl ester-[translation elongation factor 2] + H2O = diphthine-[translation elongation factor 2] + methanol + H(+)</text>
        <dbReference type="Rhea" id="RHEA:42656"/>
        <dbReference type="Rhea" id="RHEA-COMP:10172"/>
        <dbReference type="Rhea" id="RHEA-COMP:10173"/>
        <dbReference type="ChEBI" id="CHEBI:15377"/>
        <dbReference type="ChEBI" id="CHEBI:15378"/>
        <dbReference type="ChEBI" id="CHEBI:17790"/>
        <dbReference type="ChEBI" id="CHEBI:79005"/>
        <dbReference type="ChEBI" id="CHEBI:82696"/>
        <dbReference type="EC" id="3.1.1.97"/>
    </reaction>
</comment>
<dbReference type="PANTHER" id="PTHR46042">
    <property type="entry name" value="DIPHTHINE METHYLTRANSFERASE"/>
    <property type="match status" value="1"/>
</dbReference>
<dbReference type="SMART" id="SM00320">
    <property type="entry name" value="WD40"/>
    <property type="match status" value="2"/>
</dbReference>
<dbReference type="PANTHER" id="PTHR46042:SF1">
    <property type="entry name" value="DIPHTHINE METHYLTRANSFERASE"/>
    <property type="match status" value="1"/>
</dbReference>
<dbReference type="Pfam" id="PF00400">
    <property type="entry name" value="WD40"/>
    <property type="match status" value="2"/>
</dbReference>
<dbReference type="Proteomes" id="UP001283361">
    <property type="component" value="Unassembled WGS sequence"/>
</dbReference>
<name>A0AAE0YCN0_9GAST</name>
<organism evidence="9 10">
    <name type="scientific">Elysia crispata</name>
    <name type="common">lettuce slug</name>
    <dbReference type="NCBI Taxonomy" id="231223"/>
    <lineage>
        <taxon>Eukaryota</taxon>
        <taxon>Metazoa</taxon>
        <taxon>Spiralia</taxon>
        <taxon>Lophotrochozoa</taxon>
        <taxon>Mollusca</taxon>
        <taxon>Gastropoda</taxon>
        <taxon>Heterobranchia</taxon>
        <taxon>Euthyneura</taxon>
        <taxon>Panpulmonata</taxon>
        <taxon>Sacoglossa</taxon>
        <taxon>Placobranchoidea</taxon>
        <taxon>Plakobranchidae</taxon>
        <taxon>Elysia</taxon>
    </lineage>
</organism>
<evidence type="ECO:0000313" key="9">
    <source>
        <dbReference type="EMBL" id="KAK3739991.1"/>
    </source>
</evidence>
<evidence type="ECO:0000256" key="1">
    <source>
        <dbReference type="ARBA" id="ARBA00005156"/>
    </source>
</evidence>
<keyword evidence="4" id="KW-0378">Hydrolase</keyword>
<dbReference type="EMBL" id="JAWDGP010006494">
    <property type="protein sequence ID" value="KAK3739991.1"/>
    <property type="molecule type" value="Genomic_DNA"/>
</dbReference>
<dbReference type="InterPro" id="IPR015943">
    <property type="entry name" value="WD40/YVTN_repeat-like_dom_sf"/>
</dbReference>
<dbReference type="GO" id="GO:0061685">
    <property type="term" value="F:diphthine methylesterase activity"/>
    <property type="evidence" value="ECO:0007669"/>
    <property type="project" value="UniProtKB-EC"/>
</dbReference>
<dbReference type="InterPro" id="IPR052415">
    <property type="entry name" value="Diphthine_MTase"/>
</dbReference>
<accession>A0AAE0YCN0</accession>
<proteinExistence type="inferred from homology"/>
<dbReference type="Gene3D" id="2.130.10.10">
    <property type="entry name" value="YVTN repeat-like/Quinoprotein amine dehydrogenase"/>
    <property type="match status" value="1"/>
</dbReference>
<sequence>MDVGDIKVFQRLNTGLNADTVEWCPLEGLQHLLLCGTYQLQEQDGSSAQSKNKAEQTRVGEVFVFGLDFKNQCLPQLEELSKLDLCGVLDIKWVDKRLEDKAVFGLVNAEGFCQLFAVDESFIAKEILKAKLTSHALGLSLGFSNPDIGNTYQVAASDSAGFLTLFDVEKDLTPVLSWHAHDYEAWITAFHKFDNNLVFTGGDDCRLKGWDTRDNSRPAFISKRHQMGVCSIQSHPFLENVFATGSYDEEILVWDRRSMKTPLTSANLGGGIWRIKWNPKNGASILTATMYNGTHIIDYKNSNDVCMPIVATHRDHNLAYGADWCQLYAHVIVILSLMPDGISTPQLCTTWSQALFGLNEDMML</sequence>
<keyword evidence="3" id="KW-0677">Repeat</keyword>
<evidence type="ECO:0000256" key="3">
    <source>
        <dbReference type="ARBA" id="ARBA00022737"/>
    </source>
</evidence>
<dbReference type="PROSITE" id="PS50082">
    <property type="entry name" value="WD_REPEATS_2"/>
    <property type="match status" value="1"/>
</dbReference>
<dbReference type="SUPFAM" id="SSF50978">
    <property type="entry name" value="WD40 repeat-like"/>
    <property type="match status" value="1"/>
</dbReference>
<reference evidence="9" key="1">
    <citation type="journal article" date="2023" name="G3 (Bethesda)">
        <title>A reference genome for the long-term kleptoplast-retaining sea slug Elysia crispata morphotype clarki.</title>
        <authorList>
            <person name="Eastman K.E."/>
            <person name="Pendleton A.L."/>
            <person name="Shaikh M.A."/>
            <person name="Suttiyut T."/>
            <person name="Ogas R."/>
            <person name="Tomko P."/>
            <person name="Gavelis G."/>
            <person name="Widhalm J.R."/>
            <person name="Wisecaver J.H."/>
        </authorList>
    </citation>
    <scope>NUCLEOTIDE SEQUENCE</scope>
    <source>
        <strain evidence="9">ECLA1</strain>
    </source>
</reference>
<dbReference type="EC" id="3.1.1.97" evidence="6"/>
<comment type="pathway">
    <text evidence="1">Protein modification; peptidyl-diphthamide biosynthesis.</text>
</comment>
<dbReference type="InterPro" id="IPR036322">
    <property type="entry name" value="WD40_repeat_dom_sf"/>
</dbReference>